<dbReference type="GO" id="GO:0003700">
    <property type="term" value="F:DNA-binding transcription factor activity"/>
    <property type="evidence" value="ECO:0007669"/>
    <property type="project" value="InterPro"/>
</dbReference>
<dbReference type="SMART" id="SM01134">
    <property type="entry name" value="DeoRC"/>
    <property type="match status" value="1"/>
</dbReference>
<evidence type="ECO:0000313" key="5">
    <source>
        <dbReference type="EMBL" id="MBD2868666.1"/>
    </source>
</evidence>
<dbReference type="SUPFAM" id="SSF100950">
    <property type="entry name" value="NagB/RpiA/CoA transferase-like"/>
    <property type="match status" value="1"/>
</dbReference>
<keyword evidence="2" id="KW-0238">DNA-binding</keyword>
<keyword evidence="3" id="KW-0804">Transcription</keyword>
<evidence type="ECO:0000256" key="2">
    <source>
        <dbReference type="ARBA" id="ARBA00023125"/>
    </source>
</evidence>
<dbReference type="RefSeq" id="WP_190860095.1">
    <property type="nucleotide sequence ID" value="NZ_JACXIY010000010.1"/>
</dbReference>
<dbReference type="InterPro" id="IPR050313">
    <property type="entry name" value="Carb_Metab_HTH_regulators"/>
</dbReference>
<dbReference type="PANTHER" id="PTHR30363">
    <property type="entry name" value="HTH-TYPE TRANSCRIPTIONAL REGULATOR SRLR-RELATED"/>
    <property type="match status" value="1"/>
</dbReference>
<accession>A0A927H4Q6</accession>
<comment type="caution">
    <text evidence="5">The sequence shown here is derived from an EMBL/GenBank/DDBJ whole genome shotgun (WGS) entry which is preliminary data.</text>
</comment>
<dbReference type="EMBL" id="JACXIY010000010">
    <property type="protein sequence ID" value="MBD2868666.1"/>
    <property type="molecule type" value="Genomic_DNA"/>
</dbReference>
<dbReference type="PRINTS" id="PR00037">
    <property type="entry name" value="HTHLACR"/>
</dbReference>
<dbReference type="SUPFAM" id="SSF46785">
    <property type="entry name" value="Winged helix' DNA-binding domain"/>
    <property type="match status" value="1"/>
</dbReference>
<protein>
    <submittedName>
        <fullName evidence="5">DeoR/GlpR transcriptional regulator</fullName>
    </submittedName>
</protein>
<dbReference type="InterPro" id="IPR036390">
    <property type="entry name" value="WH_DNA-bd_sf"/>
</dbReference>
<proteinExistence type="predicted"/>
<dbReference type="Gene3D" id="1.10.10.10">
    <property type="entry name" value="Winged helix-like DNA-binding domain superfamily/Winged helix DNA-binding domain"/>
    <property type="match status" value="1"/>
</dbReference>
<dbReference type="PROSITE" id="PS00894">
    <property type="entry name" value="HTH_DEOR_1"/>
    <property type="match status" value="1"/>
</dbReference>
<dbReference type="PANTHER" id="PTHR30363:SF44">
    <property type="entry name" value="AGA OPERON TRANSCRIPTIONAL REPRESSOR-RELATED"/>
    <property type="match status" value="1"/>
</dbReference>
<dbReference type="InterPro" id="IPR018356">
    <property type="entry name" value="Tscrpt_reg_HTH_DeoR_CS"/>
</dbReference>
<dbReference type="Pfam" id="PF08220">
    <property type="entry name" value="HTH_DeoR"/>
    <property type="match status" value="1"/>
</dbReference>
<feature type="domain" description="HTH deoR-type" evidence="4">
    <location>
        <begin position="3"/>
        <end position="58"/>
    </location>
</feature>
<sequence length="259" mass="28844">MLVGTRRHEIMKLLDRKQQVTITELAERFNVSQMTIRRDLDQMESEGKIQRSHGGAVKIKRYMGANYEQRSGESPLEKAAIAKEAASHIQDGMSIILDAGTTTAAMVHELERFRNLKVITRDLHIALLLSNEERFGSLDVYCTGGRVSKWAYSMDGIYTERMVDSVTVDIAFLTCEAVSCEKGAMAWSPVLVGARQSSMKAANTRILLADATKFSYTSFAIFSDLGAFDEIITDDRLDEREVGVVRDSGYALRVVSAET</sequence>
<keyword evidence="1" id="KW-0805">Transcription regulation</keyword>
<dbReference type="InterPro" id="IPR014036">
    <property type="entry name" value="DeoR-like_C"/>
</dbReference>
<evidence type="ECO:0000259" key="4">
    <source>
        <dbReference type="PROSITE" id="PS51000"/>
    </source>
</evidence>
<dbReference type="InterPro" id="IPR037171">
    <property type="entry name" value="NagB/RpiA_transferase-like"/>
</dbReference>
<dbReference type="Proteomes" id="UP000632125">
    <property type="component" value="Unassembled WGS sequence"/>
</dbReference>
<dbReference type="PROSITE" id="PS51000">
    <property type="entry name" value="HTH_DEOR_2"/>
    <property type="match status" value="1"/>
</dbReference>
<dbReference type="InterPro" id="IPR001034">
    <property type="entry name" value="DeoR_HTH"/>
</dbReference>
<evidence type="ECO:0000256" key="1">
    <source>
        <dbReference type="ARBA" id="ARBA00023015"/>
    </source>
</evidence>
<organism evidence="5 6">
    <name type="scientific">Paenibacillus arenilitoris</name>
    <dbReference type="NCBI Taxonomy" id="2772299"/>
    <lineage>
        <taxon>Bacteria</taxon>
        <taxon>Bacillati</taxon>
        <taxon>Bacillota</taxon>
        <taxon>Bacilli</taxon>
        <taxon>Bacillales</taxon>
        <taxon>Paenibacillaceae</taxon>
        <taxon>Paenibacillus</taxon>
    </lineage>
</organism>
<reference evidence="5" key="1">
    <citation type="submission" date="2020-09" db="EMBL/GenBank/DDBJ databases">
        <title>A novel bacterium of genus Paenibacillus, isolated from South China Sea.</title>
        <authorList>
            <person name="Huang H."/>
            <person name="Mo K."/>
            <person name="Hu Y."/>
        </authorList>
    </citation>
    <scope>NUCLEOTIDE SEQUENCE</scope>
    <source>
        <strain evidence="5">IB182493</strain>
    </source>
</reference>
<dbReference type="SMART" id="SM00420">
    <property type="entry name" value="HTH_DEOR"/>
    <property type="match status" value="1"/>
</dbReference>
<evidence type="ECO:0000313" key="6">
    <source>
        <dbReference type="Proteomes" id="UP000632125"/>
    </source>
</evidence>
<dbReference type="GO" id="GO:0003677">
    <property type="term" value="F:DNA binding"/>
    <property type="evidence" value="ECO:0007669"/>
    <property type="project" value="UniProtKB-KW"/>
</dbReference>
<evidence type="ECO:0000256" key="3">
    <source>
        <dbReference type="ARBA" id="ARBA00023163"/>
    </source>
</evidence>
<keyword evidence="6" id="KW-1185">Reference proteome</keyword>
<dbReference type="InterPro" id="IPR036388">
    <property type="entry name" value="WH-like_DNA-bd_sf"/>
</dbReference>
<name>A0A927H4Q6_9BACL</name>
<dbReference type="Pfam" id="PF00455">
    <property type="entry name" value="DeoRC"/>
    <property type="match status" value="1"/>
</dbReference>
<dbReference type="AlphaFoldDB" id="A0A927H4Q6"/>
<gene>
    <name evidence="5" type="ORF">IDH41_08750</name>
</gene>
<dbReference type="Gene3D" id="3.40.50.1360">
    <property type="match status" value="1"/>
</dbReference>